<gene>
    <name evidence="1" type="ORF">Tco_0988161</name>
</gene>
<dbReference type="Proteomes" id="UP001151760">
    <property type="component" value="Unassembled WGS sequence"/>
</dbReference>
<sequence length="131" mass="14716">MSLPPDMPTANLEDVFSSNFPNYVPRLLRDYIPTSPGKTYYDSFQSNAQLSPIYPINLKVLELVKNFSEIGFQTVMKSKSGIQGYLEEISSGNHFEAGLKTTSKVLLKEKCNHPTDFDALEAESSRSYSDH</sequence>
<protein>
    <submittedName>
        <fullName evidence="1">Uncharacterized protein</fullName>
    </submittedName>
</protein>
<evidence type="ECO:0000313" key="2">
    <source>
        <dbReference type="Proteomes" id="UP001151760"/>
    </source>
</evidence>
<keyword evidence="2" id="KW-1185">Reference proteome</keyword>
<organism evidence="1 2">
    <name type="scientific">Tanacetum coccineum</name>
    <dbReference type="NCBI Taxonomy" id="301880"/>
    <lineage>
        <taxon>Eukaryota</taxon>
        <taxon>Viridiplantae</taxon>
        <taxon>Streptophyta</taxon>
        <taxon>Embryophyta</taxon>
        <taxon>Tracheophyta</taxon>
        <taxon>Spermatophyta</taxon>
        <taxon>Magnoliopsida</taxon>
        <taxon>eudicotyledons</taxon>
        <taxon>Gunneridae</taxon>
        <taxon>Pentapetalae</taxon>
        <taxon>asterids</taxon>
        <taxon>campanulids</taxon>
        <taxon>Asterales</taxon>
        <taxon>Asteraceae</taxon>
        <taxon>Asteroideae</taxon>
        <taxon>Anthemideae</taxon>
        <taxon>Anthemidinae</taxon>
        <taxon>Tanacetum</taxon>
    </lineage>
</organism>
<accession>A0ABQ5EQP7</accession>
<name>A0ABQ5EQP7_9ASTR</name>
<dbReference type="EMBL" id="BQNB010016557">
    <property type="protein sequence ID" value="GJT53107.1"/>
    <property type="molecule type" value="Genomic_DNA"/>
</dbReference>
<evidence type="ECO:0000313" key="1">
    <source>
        <dbReference type="EMBL" id="GJT53107.1"/>
    </source>
</evidence>
<reference evidence="1" key="2">
    <citation type="submission" date="2022-01" db="EMBL/GenBank/DDBJ databases">
        <authorList>
            <person name="Yamashiro T."/>
            <person name="Shiraishi A."/>
            <person name="Satake H."/>
            <person name="Nakayama K."/>
        </authorList>
    </citation>
    <scope>NUCLEOTIDE SEQUENCE</scope>
</reference>
<comment type="caution">
    <text evidence="1">The sequence shown here is derived from an EMBL/GenBank/DDBJ whole genome shotgun (WGS) entry which is preliminary data.</text>
</comment>
<reference evidence="1" key="1">
    <citation type="journal article" date="2022" name="Int. J. Mol. Sci.">
        <title>Draft Genome of Tanacetum Coccineum: Genomic Comparison of Closely Related Tanacetum-Family Plants.</title>
        <authorList>
            <person name="Yamashiro T."/>
            <person name="Shiraishi A."/>
            <person name="Nakayama K."/>
            <person name="Satake H."/>
        </authorList>
    </citation>
    <scope>NUCLEOTIDE SEQUENCE</scope>
</reference>
<proteinExistence type="predicted"/>